<evidence type="ECO:0000256" key="1">
    <source>
        <dbReference type="ARBA" id="ARBA00022485"/>
    </source>
</evidence>
<comment type="caution">
    <text evidence="11">The sequence shown here is derived from an EMBL/GenBank/DDBJ whole genome shotgun (WGS) entry which is preliminary data.</text>
</comment>
<reference evidence="11 12" key="1">
    <citation type="submission" date="2022-06" db="EMBL/GenBank/DDBJ databases">
        <authorList>
            <person name="So Y."/>
        </authorList>
    </citation>
    <scope>NUCLEOTIDE SEQUENCE [LARGE SCALE GENOMIC DNA]</scope>
    <source>
        <strain evidence="11 12">STR3</strain>
    </source>
</reference>
<evidence type="ECO:0000259" key="10">
    <source>
        <dbReference type="SMART" id="SM00986"/>
    </source>
</evidence>
<dbReference type="EMBL" id="JANARS010000006">
    <property type="protein sequence ID" value="MCP3422986.1"/>
    <property type="molecule type" value="Genomic_DNA"/>
</dbReference>
<dbReference type="InterPro" id="IPR005122">
    <property type="entry name" value="Uracil-DNA_glycosylase-like"/>
</dbReference>
<proteinExistence type="inferred from homology"/>
<evidence type="ECO:0000256" key="3">
    <source>
        <dbReference type="ARBA" id="ARBA00022763"/>
    </source>
</evidence>
<dbReference type="SUPFAM" id="SSF52141">
    <property type="entry name" value="Uracil-DNA glycosylase-like"/>
    <property type="match status" value="1"/>
</dbReference>
<dbReference type="SMART" id="SM00986">
    <property type="entry name" value="UDG"/>
    <property type="match status" value="1"/>
</dbReference>
<keyword evidence="2" id="KW-0479">Metal-binding</keyword>
<keyword evidence="6" id="KW-0411">Iron-sulfur</keyword>
<organism evidence="11 12">
    <name type="scientific">Nocardioides pinisoli</name>
    <dbReference type="NCBI Taxonomy" id="2950279"/>
    <lineage>
        <taxon>Bacteria</taxon>
        <taxon>Bacillati</taxon>
        <taxon>Actinomycetota</taxon>
        <taxon>Actinomycetes</taxon>
        <taxon>Propionibacteriales</taxon>
        <taxon>Nocardioidaceae</taxon>
        <taxon>Nocardioides</taxon>
    </lineage>
</organism>
<dbReference type="RefSeq" id="WP_254182184.1">
    <property type="nucleotide sequence ID" value="NZ_JANARS010000006.1"/>
</dbReference>
<protein>
    <recommendedName>
        <fullName evidence="9">Type-5 uracil-DNA glycosylase</fullName>
    </recommendedName>
</protein>
<evidence type="ECO:0000256" key="8">
    <source>
        <dbReference type="ARBA" id="ARBA00023779"/>
    </source>
</evidence>
<evidence type="ECO:0000256" key="9">
    <source>
        <dbReference type="ARBA" id="ARBA00023887"/>
    </source>
</evidence>
<keyword evidence="3" id="KW-0227">DNA damage</keyword>
<keyword evidence="12" id="KW-1185">Reference proteome</keyword>
<accession>A0ABT1KYZ1</accession>
<comment type="similarity">
    <text evidence="8">Belongs to the uracil-DNA glycosylase (UDG) superfamily. Type 5 (UDGb) family.</text>
</comment>
<evidence type="ECO:0000313" key="11">
    <source>
        <dbReference type="EMBL" id="MCP3422986.1"/>
    </source>
</evidence>
<dbReference type="Pfam" id="PF03167">
    <property type="entry name" value="UDG"/>
    <property type="match status" value="1"/>
</dbReference>
<evidence type="ECO:0000313" key="12">
    <source>
        <dbReference type="Proteomes" id="UP001204524"/>
    </source>
</evidence>
<gene>
    <name evidence="11" type="ORF">NCI01_14375</name>
</gene>
<name>A0ABT1KYZ1_9ACTN</name>
<evidence type="ECO:0000256" key="6">
    <source>
        <dbReference type="ARBA" id="ARBA00023014"/>
    </source>
</evidence>
<evidence type="ECO:0000256" key="4">
    <source>
        <dbReference type="ARBA" id="ARBA00022801"/>
    </source>
</evidence>
<dbReference type="PANTHER" id="PTHR33693">
    <property type="entry name" value="TYPE-5 URACIL-DNA GLYCOSYLASE"/>
    <property type="match status" value="1"/>
</dbReference>
<sequence length="277" mass="29243">MTGPVLLPHPVVGGAFTSPVAPGVGWPDDPGAPDTPVARDADDVRRLAHDAPLPELDARVSVCSACPRLVAWREGVAVEKRASFADQPYWGRPIPGWGDPEPSLLVVGLAPAANGGNRTGRIFTGDPSADWLFASLHRTGWAAQGTSDHAGDGQRLVGARMVATVRCAPPDNKPTAVERDTCAPWIAAELALLPTVRAVVALGAFGWEGAVRSLVAAGAPAPARRPKFAHGAEVALGDVTLLGCYHPSPHNTYTRRLTREMTDEVFERARALTRSDL</sequence>
<dbReference type="Proteomes" id="UP001204524">
    <property type="component" value="Unassembled WGS sequence"/>
</dbReference>
<dbReference type="Gene3D" id="3.40.470.10">
    <property type="entry name" value="Uracil-DNA glycosylase-like domain"/>
    <property type="match status" value="1"/>
</dbReference>
<feature type="domain" description="Uracil-DNA glycosylase-like" evidence="10">
    <location>
        <begin position="95"/>
        <end position="266"/>
    </location>
</feature>
<keyword evidence="5" id="KW-0408">Iron</keyword>
<dbReference type="InterPro" id="IPR044147">
    <property type="entry name" value="UdgB-like"/>
</dbReference>
<evidence type="ECO:0000256" key="2">
    <source>
        <dbReference type="ARBA" id="ARBA00022723"/>
    </source>
</evidence>
<dbReference type="InterPro" id="IPR036895">
    <property type="entry name" value="Uracil-DNA_glycosylase-like_sf"/>
</dbReference>
<keyword evidence="1" id="KW-0004">4Fe-4S</keyword>
<evidence type="ECO:0000256" key="7">
    <source>
        <dbReference type="ARBA" id="ARBA00023204"/>
    </source>
</evidence>
<dbReference type="CDD" id="cd10031">
    <property type="entry name" value="UDG-F5_TTUDGB_like"/>
    <property type="match status" value="1"/>
</dbReference>
<dbReference type="PANTHER" id="PTHR33693:SF3">
    <property type="entry name" value="TYPE-5 URACIL-DNA GLYCOSYLASE"/>
    <property type="match status" value="1"/>
</dbReference>
<evidence type="ECO:0000256" key="5">
    <source>
        <dbReference type="ARBA" id="ARBA00023004"/>
    </source>
</evidence>
<keyword evidence="7" id="KW-0234">DNA repair</keyword>
<dbReference type="SMART" id="SM00987">
    <property type="entry name" value="UreE_C"/>
    <property type="match status" value="1"/>
</dbReference>
<keyword evidence="4" id="KW-0378">Hydrolase</keyword>
<dbReference type="InterPro" id="IPR051536">
    <property type="entry name" value="UDG_Type-4/5"/>
</dbReference>